<feature type="compositionally biased region" description="Basic and acidic residues" evidence="1">
    <location>
        <begin position="29"/>
        <end position="50"/>
    </location>
</feature>
<evidence type="ECO:0000256" key="1">
    <source>
        <dbReference type="SAM" id="MobiDB-lite"/>
    </source>
</evidence>
<dbReference type="RefSeq" id="WP_377045690.1">
    <property type="nucleotide sequence ID" value="NZ_JBHLUN010000012.1"/>
</dbReference>
<feature type="region of interest" description="Disordered" evidence="1">
    <location>
        <begin position="1"/>
        <end position="106"/>
    </location>
</feature>
<organism evidence="2 3">
    <name type="scientific">Roseomonas elaeocarpi</name>
    <dbReference type="NCBI Taxonomy" id="907779"/>
    <lineage>
        <taxon>Bacteria</taxon>
        <taxon>Pseudomonadati</taxon>
        <taxon>Pseudomonadota</taxon>
        <taxon>Alphaproteobacteria</taxon>
        <taxon>Acetobacterales</taxon>
        <taxon>Roseomonadaceae</taxon>
        <taxon>Roseomonas</taxon>
    </lineage>
</organism>
<feature type="compositionally biased region" description="Polar residues" evidence="1">
    <location>
        <begin position="80"/>
        <end position="91"/>
    </location>
</feature>
<evidence type="ECO:0000313" key="3">
    <source>
        <dbReference type="Proteomes" id="UP001589865"/>
    </source>
</evidence>
<proteinExistence type="predicted"/>
<comment type="caution">
    <text evidence="2">The sequence shown here is derived from an EMBL/GenBank/DDBJ whole genome shotgun (WGS) entry which is preliminary data.</text>
</comment>
<dbReference type="EMBL" id="JBHLUN010000012">
    <property type="protein sequence ID" value="MFC0409941.1"/>
    <property type="molecule type" value="Genomic_DNA"/>
</dbReference>
<feature type="compositionally biased region" description="Basic and acidic residues" evidence="1">
    <location>
        <begin position="1"/>
        <end position="10"/>
    </location>
</feature>
<accession>A0ABV6JW30</accession>
<reference evidence="2 3" key="1">
    <citation type="submission" date="2024-09" db="EMBL/GenBank/DDBJ databases">
        <authorList>
            <person name="Sun Q."/>
            <person name="Mori K."/>
        </authorList>
    </citation>
    <scope>NUCLEOTIDE SEQUENCE [LARGE SCALE GENOMIC DNA]</scope>
    <source>
        <strain evidence="2 3">TBRC 5777</strain>
    </source>
</reference>
<keyword evidence="3" id="KW-1185">Reference proteome</keyword>
<gene>
    <name evidence="2" type="ORF">ACFFGY_16940</name>
</gene>
<protein>
    <submittedName>
        <fullName evidence="2">Uncharacterized protein</fullName>
    </submittedName>
</protein>
<evidence type="ECO:0000313" key="2">
    <source>
        <dbReference type="EMBL" id="MFC0409941.1"/>
    </source>
</evidence>
<name>A0ABV6JW30_9PROT</name>
<dbReference type="Proteomes" id="UP001589865">
    <property type="component" value="Unassembled WGS sequence"/>
</dbReference>
<sequence length="106" mass="11132">MAEETLREEFETWGGGTKTKSARPANVGPHDRADDQHDPNAKGVTPEDYKVNPADSVAKAPPGESGEEANVNVAARNHTGDQTGNKPQGKSESPRSAPPLSGTAQE</sequence>